<dbReference type="Proteomes" id="UP001165186">
    <property type="component" value="Unassembled WGS sequence"/>
</dbReference>
<dbReference type="EMBL" id="BSXG01000072">
    <property type="protein sequence ID" value="GME35523.1"/>
    <property type="molecule type" value="Genomic_DNA"/>
</dbReference>
<comment type="caution">
    <text evidence="1">The sequence shown here is derived from an EMBL/GenBank/DDBJ whole genome shotgun (WGS) entry which is preliminary data.</text>
</comment>
<protein>
    <submittedName>
        <fullName evidence="1">Feruloyl esterase b</fullName>
    </submittedName>
</protein>
<gene>
    <name evidence="1" type="primary">g260</name>
    <name evidence="1" type="ORF">NpPPO83_00000260</name>
</gene>
<reference evidence="1" key="1">
    <citation type="submission" date="2024-09" db="EMBL/GenBank/DDBJ databases">
        <title>Draft Genome Sequences of Neofusicoccum parvum.</title>
        <authorList>
            <person name="Ashida A."/>
            <person name="Camagna M."/>
            <person name="Tanaka A."/>
            <person name="Takemoto D."/>
        </authorList>
    </citation>
    <scope>NUCLEOTIDE SEQUENCE</scope>
    <source>
        <strain evidence="1">PPO83</strain>
    </source>
</reference>
<name>A0ACB5SD25_9PEZI</name>
<accession>A0ACB5SD25</accession>
<sequence length="534" mass="57406">MKLQMVIGTLSVSGVASALNCSTESFQSFLNANGTVANVTFSSAHSANGTLVLPDDSGSELPSDLPSFCAVEVNVTSEVGSHYSFGLFLPQEWNGRLMAAAPGGGINWRDMGAGVKYGFATVSSDSGHSGMDGVPGWVTPESLIDWGYRAVHGSTVVAKSMIEAWYGSPPSFNYFTGCSVGGRHALKQLQTYPEDYDGVLAGAPAWWTTHQQLWNLKQTTYNAPANSSHTISAAMFDVIGDEVLHQCDAQDGLVDSVISDPLGCNFNPLTLACGKGNATTSCLTSPQMDTLHKIYNDWVDVNQTFVYPHVAYGSEAMFSSQLGDGSSTSISAQLWYMQNIMGLSNFTYQDLDYNFLLYAEQTNPGNATADDFDLSPFYNRGGKLIHWHGFSDATVAPGASIYYYDHVDRTVAPQGIDIDDFYKLFLVPGLEHCTGTPANQNAPWYLGGPTQAGEFTSTPSGMASDALHDPMLAVMAWVENGTAPASLVASKFANDSDPVEVSRQRPVCPYPQQARYKGTGSVDEADSWECAALY</sequence>
<evidence type="ECO:0000313" key="2">
    <source>
        <dbReference type="Proteomes" id="UP001165186"/>
    </source>
</evidence>
<organism evidence="1 2">
    <name type="scientific">Neofusicoccum parvum</name>
    <dbReference type="NCBI Taxonomy" id="310453"/>
    <lineage>
        <taxon>Eukaryota</taxon>
        <taxon>Fungi</taxon>
        <taxon>Dikarya</taxon>
        <taxon>Ascomycota</taxon>
        <taxon>Pezizomycotina</taxon>
        <taxon>Dothideomycetes</taxon>
        <taxon>Dothideomycetes incertae sedis</taxon>
        <taxon>Botryosphaeriales</taxon>
        <taxon>Botryosphaeriaceae</taxon>
        <taxon>Neofusicoccum</taxon>
    </lineage>
</organism>
<evidence type="ECO:0000313" key="1">
    <source>
        <dbReference type="EMBL" id="GME35523.1"/>
    </source>
</evidence>
<proteinExistence type="predicted"/>
<keyword evidence="2" id="KW-1185">Reference proteome</keyword>